<keyword evidence="3" id="KW-1185">Reference proteome</keyword>
<sequence>MENLAFTTNEDAYENAKSSSFIRVNENSDNSLLGANKKKNRLYQRKQPIADSFNKLP</sequence>
<feature type="region of interest" description="Disordered" evidence="1">
    <location>
        <begin position="30"/>
        <end position="57"/>
    </location>
</feature>
<dbReference type="AlphaFoldDB" id="A0A9N9CPU9"/>
<reference evidence="2" key="1">
    <citation type="submission" date="2021-06" db="EMBL/GenBank/DDBJ databases">
        <authorList>
            <person name="Kallberg Y."/>
            <person name="Tangrot J."/>
            <person name="Rosling A."/>
        </authorList>
    </citation>
    <scope>NUCLEOTIDE SEQUENCE</scope>
    <source>
        <strain evidence="2">87-6 pot B 2015</strain>
    </source>
</reference>
<evidence type="ECO:0000313" key="3">
    <source>
        <dbReference type="Proteomes" id="UP000789375"/>
    </source>
</evidence>
<organism evidence="2 3">
    <name type="scientific">Funneliformis mosseae</name>
    <name type="common">Endomycorrhizal fungus</name>
    <name type="synonym">Glomus mosseae</name>
    <dbReference type="NCBI Taxonomy" id="27381"/>
    <lineage>
        <taxon>Eukaryota</taxon>
        <taxon>Fungi</taxon>
        <taxon>Fungi incertae sedis</taxon>
        <taxon>Mucoromycota</taxon>
        <taxon>Glomeromycotina</taxon>
        <taxon>Glomeromycetes</taxon>
        <taxon>Glomerales</taxon>
        <taxon>Glomeraceae</taxon>
        <taxon>Funneliformis</taxon>
    </lineage>
</organism>
<evidence type="ECO:0000256" key="1">
    <source>
        <dbReference type="SAM" id="MobiDB-lite"/>
    </source>
</evidence>
<dbReference type="EMBL" id="CAJVPP010002670">
    <property type="protein sequence ID" value="CAG8607612.1"/>
    <property type="molecule type" value="Genomic_DNA"/>
</dbReference>
<name>A0A9N9CPU9_FUNMO</name>
<comment type="caution">
    <text evidence="2">The sequence shown here is derived from an EMBL/GenBank/DDBJ whole genome shotgun (WGS) entry which is preliminary data.</text>
</comment>
<dbReference type="Proteomes" id="UP000789375">
    <property type="component" value="Unassembled WGS sequence"/>
</dbReference>
<accession>A0A9N9CPU9</accession>
<proteinExistence type="predicted"/>
<protein>
    <submittedName>
        <fullName evidence="2">1496_t:CDS:1</fullName>
    </submittedName>
</protein>
<evidence type="ECO:0000313" key="2">
    <source>
        <dbReference type="EMBL" id="CAG8607612.1"/>
    </source>
</evidence>
<gene>
    <name evidence="2" type="ORF">FMOSSE_LOCUS9287</name>
</gene>